<dbReference type="Proteomes" id="UP000281112">
    <property type="component" value="Unassembled WGS sequence"/>
</dbReference>
<keyword evidence="2" id="KW-1185">Reference proteome</keyword>
<evidence type="ECO:0000313" key="1">
    <source>
        <dbReference type="EMBL" id="RQW61307.1"/>
    </source>
</evidence>
<protein>
    <recommendedName>
        <fullName evidence="3">Phosphate ABC transporter substrate-binding protein</fullName>
    </recommendedName>
</protein>
<evidence type="ECO:0008006" key="3">
    <source>
        <dbReference type="Google" id="ProtNLM"/>
    </source>
</evidence>
<dbReference type="SUPFAM" id="SSF53850">
    <property type="entry name" value="Periplasmic binding protein-like II"/>
    <property type="match status" value="1"/>
</dbReference>
<reference evidence="1 2" key="1">
    <citation type="submission" date="2018-11" db="EMBL/GenBank/DDBJ databases">
        <title>Vibrio LJC006 sp. nov., isolated from seawater during the bloom of the enteromorpha.</title>
        <authorList>
            <person name="Liang J."/>
        </authorList>
    </citation>
    <scope>NUCLEOTIDE SEQUENCE [LARGE SCALE GENOMIC DNA]</scope>
    <source>
        <strain evidence="1 2">LJC006</strain>
    </source>
</reference>
<organism evidence="1 2">
    <name type="scientific">Vibrio viridaestus</name>
    <dbReference type="NCBI Taxonomy" id="2487322"/>
    <lineage>
        <taxon>Bacteria</taxon>
        <taxon>Pseudomonadati</taxon>
        <taxon>Pseudomonadota</taxon>
        <taxon>Gammaproteobacteria</taxon>
        <taxon>Vibrionales</taxon>
        <taxon>Vibrionaceae</taxon>
        <taxon>Vibrio</taxon>
    </lineage>
</organism>
<dbReference type="Gene3D" id="3.40.190.10">
    <property type="entry name" value="Periplasmic binding protein-like II"/>
    <property type="match status" value="1"/>
</dbReference>
<name>A0A3N9TAU5_9VIBR</name>
<dbReference type="AlphaFoldDB" id="A0A3N9TAU5"/>
<accession>A0A3N9TAU5</accession>
<evidence type="ECO:0000313" key="2">
    <source>
        <dbReference type="Proteomes" id="UP000281112"/>
    </source>
</evidence>
<dbReference type="EMBL" id="RJVQ01000013">
    <property type="protein sequence ID" value="RQW61307.1"/>
    <property type="molecule type" value="Genomic_DNA"/>
</dbReference>
<gene>
    <name evidence="1" type="ORF">EES38_19540</name>
</gene>
<proteinExistence type="predicted"/>
<sequence>MGRTQYFSDGRAALKIDAPGNSEMRQYFYDFLVNMTLPEVNAYWARLMFSGRATPPMQVSNEHDVMQLVTSNPNAIGYVPEQDVNADVKVIFSIQVD</sequence>
<comment type="caution">
    <text evidence="1">The sequence shown here is derived from an EMBL/GenBank/DDBJ whole genome shotgun (WGS) entry which is preliminary data.</text>
</comment>